<dbReference type="Proteomes" id="UP000018208">
    <property type="component" value="Unassembled WGS sequence"/>
</dbReference>
<keyword evidence="1" id="KW-0175">Coiled coil</keyword>
<reference evidence="2 3" key="1">
    <citation type="journal article" date="2014" name="PLoS Genet.">
        <title>The Genome of Spironucleus salmonicida Highlights a Fish Pathogen Adapted to Fluctuating Environments.</title>
        <authorList>
            <person name="Xu F."/>
            <person name="Jerlstrom-Hultqvist J."/>
            <person name="Einarsson E."/>
            <person name="Astvaldsson A."/>
            <person name="Svard S.G."/>
            <person name="Andersson J.O."/>
        </authorList>
    </citation>
    <scope>NUCLEOTIDE SEQUENCE</scope>
    <source>
        <strain evidence="3">ATCC 50377</strain>
    </source>
</reference>
<proteinExistence type="predicted"/>
<dbReference type="EMBL" id="KI546170">
    <property type="protein sequence ID" value="EST41346.1"/>
    <property type="molecule type" value="Genomic_DNA"/>
</dbReference>
<sequence length="251" mass="28649">MSDYTVSSILSRHYSDSIQREIYNSAKTQLGSQQIELAVMAEKFTKIQAENDVLRQKIDFFEQQYTCQNQALQQALSTLNVQKMDHFAEKTSLQDAFEAAQSEAKQTQMKLSHAEKRVKQLEIDLIRTEAETIKRLDADFKHQTEDVKHQNVKLQAELAVLHSTLKSAGSAAPKASAKFASLDEFEAANFDTLRTRYLNGDTRDRVAGFDILAARKSDEGELTANQLRRRAEELNSSTWREKTKLEWALEE</sequence>
<dbReference type="EMBL" id="AUWU02000006">
    <property type="protein sequence ID" value="KAH0572281.1"/>
    <property type="molecule type" value="Genomic_DNA"/>
</dbReference>
<accession>V6LCF2</accession>
<evidence type="ECO:0000256" key="1">
    <source>
        <dbReference type="SAM" id="Coils"/>
    </source>
</evidence>
<dbReference type="AlphaFoldDB" id="V6LCF2"/>
<name>V6LCF2_9EUKA</name>
<evidence type="ECO:0000313" key="4">
    <source>
        <dbReference type="Proteomes" id="UP000018208"/>
    </source>
</evidence>
<evidence type="ECO:0000313" key="2">
    <source>
        <dbReference type="EMBL" id="EST41346.1"/>
    </source>
</evidence>
<gene>
    <name evidence="2" type="ORF">SS50377_19060</name>
    <name evidence="3" type="ORF">SS50377_26491</name>
</gene>
<evidence type="ECO:0000313" key="3">
    <source>
        <dbReference type="EMBL" id="KAH0572281.1"/>
    </source>
</evidence>
<dbReference type="VEuPathDB" id="GiardiaDB:SS50377_26491"/>
<organism evidence="2">
    <name type="scientific">Spironucleus salmonicida</name>
    <dbReference type="NCBI Taxonomy" id="348837"/>
    <lineage>
        <taxon>Eukaryota</taxon>
        <taxon>Metamonada</taxon>
        <taxon>Diplomonadida</taxon>
        <taxon>Hexamitidae</taxon>
        <taxon>Hexamitinae</taxon>
        <taxon>Spironucleus</taxon>
    </lineage>
</organism>
<feature type="coiled-coil region" evidence="1">
    <location>
        <begin position="90"/>
        <end position="131"/>
    </location>
</feature>
<keyword evidence="4" id="KW-1185">Reference proteome</keyword>
<protein>
    <submittedName>
        <fullName evidence="2">Uncharacterized protein</fullName>
    </submittedName>
</protein>
<reference evidence="3" key="2">
    <citation type="submission" date="2020-12" db="EMBL/GenBank/DDBJ databases">
        <title>New Spironucleus salmonicida genome in near-complete chromosomes.</title>
        <authorList>
            <person name="Xu F."/>
            <person name="Kurt Z."/>
            <person name="Jimenez-Gonzalez A."/>
            <person name="Astvaldsson A."/>
            <person name="Andersson J.O."/>
            <person name="Svard S.G."/>
        </authorList>
    </citation>
    <scope>NUCLEOTIDE SEQUENCE</scope>
    <source>
        <strain evidence="3">ATCC 50377</strain>
    </source>
</reference>